<dbReference type="GO" id="GO:0043176">
    <property type="term" value="F:amine binding"/>
    <property type="evidence" value="ECO:0007669"/>
    <property type="project" value="InterPro"/>
</dbReference>
<dbReference type="SUPFAM" id="SSF50814">
    <property type="entry name" value="Lipocalins"/>
    <property type="match status" value="1"/>
</dbReference>
<reference evidence="1" key="1">
    <citation type="journal article" date="2014" name="PLoS ONE">
        <title>Proteomic Analysis of Cattle Tick Rhipicephalus (Boophilus) microplus Saliva: A Comparison between Partially and Fully Engorged Females.</title>
        <authorList>
            <person name="Tirloni L."/>
            <person name="Reck J."/>
            <person name="Terra R.M."/>
            <person name="Martins J.R."/>
            <person name="Mulenga A."/>
            <person name="Sherman N.E."/>
            <person name="Fox J.W."/>
            <person name="Yates J.R.III."/>
            <person name="Termignoni C."/>
            <person name="Pinto A.F."/>
            <person name="da Silva Vaz I.Jr."/>
        </authorList>
    </citation>
    <scope>NUCLEOTIDE SEQUENCE</scope>
</reference>
<sequence>MQAVALLISAGLYVLPLGILFTVGDAKHELKHDIADAFEVYENFPSVVAIFDQDLDGDLDCVQSVRTYLDPEAHEATYVWILKGLNGMKPENLTFHLKPGATADTSVFTMDNDNNEQTLDFLYTDYKDCLIVEIPYKGAEQCMLWVADARKDDIPQSCVDYYEDNCDAEKTSYLKDVCSSS</sequence>
<reference evidence="2" key="2">
    <citation type="submission" date="2019-09" db="EMBL/GenBank/DDBJ databases">
        <title>Organ-specific transcriptomic study of the physiology of the cattle tick, Rhipicephalus microplus.</title>
        <authorList>
            <person name="Tirloni L."/>
            <person name="Braz G."/>
            <person name="Gandara A.C.P."/>
            <person name="Sabadin G.A."/>
            <person name="da Silva R.M."/>
            <person name="Guizzo M.G."/>
            <person name="Machado J.A."/>
            <person name="Costa E.P."/>
            <person name="Gomes H.F."/>
            <person name="Moraes J."/>
            <person name="Mota M.B.S."/>
            <person name="Mesquita R.D."/>
            <person name="Alvarenga P.H."/>
            <person name="Alves F."/>
            <person name="Seixas A."/>
            <person name="da Fonseca R.N."/>
            <person name="Fogaca A."/>
            <person name="Logullo C."/>
            <person name="Tanaka A."/>
            <person name="Daffre S."/>
            <person name="Termignoni C."/>
            <person name="Vaz I.S.Jr."/>
            <person name="Oliveira P.L."/>
            <person name="Ribeiro J.M."/>
        </authorList>
    </citation>
    <scope>NUCLEOTIDE SEQUENCE</scope>
    <source>
        <strain evidence="2">Porto Alegre</strain>
    </source>
</reference>
<dbReference type="EMBL" id="GHWJ01008226">
    <property type="protein sequence ID" value="NOV40963.1"/>
    <property type="molecule type" value="Transcribed_RNA"/>
</dbReference>
<dbReference type="Pfam" id="PF02098">
    <property type="entry name" value="His_binding"/>
    <property type="match status" value="1"/>
</dbReference>
<dbReference type="GO" id="GO:0030682">
    <property type="term" value="P:symbiont-mediated perturbation of host defenses"/>
    <property type="evidence" value="ECO:0007669"/>
    <property type="project" value="InterPro"/>
</dbReference>
<protein>
    <submittedName>
        <fullName evidence="1">Lipocalin 9</fullName>
    </submittedName>
    <submittedName>
        <fullName evidence="2">Putative lipocalin-5 1</fullName>
    </submittedName>
</protein>
<evidence type="ECO:0000313" key="1">
    <source>
        <dbReference type="EMBL" id="JAC59014.1"/>
    </source>
</evidence>
<dbReference type="AlphaFoldDB" id="A0A034WWJ8"/>
<dbReference type="EMBL" id="GBBR01000048">
    <property type="protein sequence ID" value="JAC59014.1"/>
    <property type="molecule type" value="Transcribed_RNA"/>
</dbReference>
<accession>A0A034WWJ8</accession>
<dbReference type="InterPro" id="IPR012674">
    <property type="entry name" value="Calycin"/>
</dbReference>
<dbReference type="Gene3D" id="2.40.128.20">
    <property type="match status" value="1"/>
</dbReference>
<organism evidence="1">
    <name type="scientific">Rhipicephalus microplus</name>
    <name type="common">Cattle tick</name>
    <name type="synonym">Boophilus microplus</name>
    <dbReference type="NCBI Taxonomy" id="6941"/>
    <lineage>
        <taxon>Eukaryota</taxon>
        <taxon>Metazoa</taxon>
        <taxon>Ecdysozoa</taxon>
        <taxon>Arthropoda</taxon>
        <taxon>Chelicerata</taxon>
        <taxon>Arachnida</taxon>
        <taxon>Acari</taxon>
        <taxon>Parasitiformes</taxon>
        <taxon>Ixodida</taxon>
        <taxon>Ixodoidea</taxon>
        <taxon>Ixodidae</taxon>
        <taxon>Rhipicephalinae</taxon>
        <taxon>Rhipicephalus</taxon>
        <taxon>Boophilus</taxon>
    </lineage>
</organism>
<dbReference type="SMR" id="A0A034WWJ8"/>
<dbReference type="VEuPathDB" id="VectorBase:LOC119178271"/>
<proteinExistence type="predicted"/>
<dbReference type="InterPro" id="IPR002970">
    <property type="entry name" value="Tick_his-bd"/>
</dbReference>
<name>A0A034WWJ8_RHIMP</name>
<evidence type="ECO:0000313" key="2">
    <source>
        <dbReference type="EMBL" id="NOV40963.1"/>
    </source>
</evidence>